<accession>A0A1N7SDH0</accession>
<name>A0A1N7SDH0_9BURK</name>
<evidence type="ECO:0000313" key="2">
    <source>
        <dbReference type="EMBL" id="SIT45448.1"/>
    </source>
</evidence>
<dbReference type="AlphaFoldDB" id="A0A1N7SDH0"/>
<protein>
    <submittedName>
        <fullName evidence="2">Uncharacterized protein</fullName>
    </submittedName>
</protein>
<reference evidence="2 3" key="1">
    <citation type="submission" date="2016-12" db="EMBL/GenBank/DDBJ databases">
        <authorList>
            <person name="Song W.-J."/>
            <person name="Kurnit D.M."/>
        </authorList>
    </citation>
    <scope>NUCLEOTIDE SEQUENCE [LARGE SCALE GENOMIC DNA]</scope>
    <source>
        <strain evidence="2 3">STM7296</strain>
    </source>
</reference>
<dbReference type="SUPFAM" id="SSF48239">
    <property type="entry name" value="Terpenoid cyclases/Protein prenyltransferases"/>
    <property type="match status" value="1"/>
</dbReference>
<dbReference type="Proteomes" id="UP000187012">
    <property type="component" value="Unassembled WGS sequence"/>
</dbReference>
<gene>
    <name evidence="2" type="ORF">BN2475_560003</name>
</gene>
<organism evidence="2 3">
    <name type="scientific">Paraburkholderia ribeironis</name>
    <dbReference type="NCBI Taxonomy" id="1247936"/>
    <lineage>
        <taxon>Bacteria</taxon>
        <taxon>Pseudomonadati</taxon>
        <taxon>Pseudomonadota</taxon>
        <taxon>Betaproteobacteria</taxon>
        <taxon>Burkholderiales</taxon>
        <taxon>Burkholderiaceae</taxon>
        <taxon>Paraburkholderia</taxon>
    </lineage>
</organism>
<evidence type="ECO:0000256" key="1">
    <source>
        <dbReference type="SAM" id="MobiDB-lite"/>
    </source>
</evidence>
<evidence type="ECO:0000313" key="3">
    <source>
        <dbReference type="Proteomes" id="UP000187012"/>
    </source>
</evidence>
<proteinExistence type="predicted"/>
<keyword evidence="3" id="KW-1185">Reference proteome</keyword>
<dbReference type="InterPro" id="IPR008930">
    <property type="entry name" value="Terpenoid_cyclase/PrenylTrfase"/>
</dbReference>
<feature type="region of interest" description="Disordered" evidence="1">
    <location>
        <begin position="286"/>
        <end position="310"/>
    </location>
</feature>
<sequence>MSVTDPTATGAAPDALLAAQSPNGAFGSVVDLPTGPVADENGFVTALVLHELSAWPPTPALAVARTRALDFLAGCERPDRRGVFSFYPPERQPAWMPIALLPDADDTALFTLALVDGGRWPAQRLTHAARQELEPFRLRWVAADAKPWHREGVYLTWLDELVYPNVVDLCVNINIAVLLKRAGPEHASGLAAIVDMVDAGLAWAGASPQRAFLLTPYYPHPAELGHAIDRAIRLGVTELLPCRDKLRDLGWSYAADPAGWPLDTAVCGSDDGRIVWRAPVLQQARQLRRRPSTPASPAVLECLRPPDARR</sequence>
<dbReference type="RefSeq" id="WP_094781954.1">
    <property type="nucleotide sequence ID" value="NZ_CYGX02000056.1"/>
</dbReference>
<dbReference type="OrthoDB" id="9801155at2"/>
<dbReference type="STRING" id="1247936.BN2475_560003"/>
<dbReference type="EMBL" id="CYGX02000056">
    <property type="protein sequence ID" value="SIT45448.1"/>
    <property type="molecule type" value="Genomic_DNA"/>
</dbReference>